<keyword evidence="4" id="KW-1185">Reference proteome</keyword>
<dbReference type="PROSITE" id="PS50157">
    <property type="entry name" value="ZINC_FINGER_C2H2_2"/>
    <property type="match status" value="1"/>
</dbReference>
<evidence type="ECO:0000313" key="3">
    <source>
        <dbReference type="EnsemblMetazoa" id="AQUA011808-PA"/>
    </source>
</evidence>
<organism evidence="3 4">
    <name type="scientific">Anopheles quadriannulatus</name>
    <name type="common">Mosquito</name>
    <dbReference type="NCBI Taxonomy" id="34691"/>
    <lineage>
        <taxon>Eukaryota</taxon>
        <taxon>Metazoa</taxon>
        <taxon>Ecdysozoa</taxon>
        <taxon>Arthropoda</taxon>
        <taxon>Hexapoda</taxon>
        <taxon>Insecta</taxon>
        <taxon>Pterygota</taxon>
        <taxon>Neoptera</taxon>
        <taxon>Endopterygota</taxon>
        <taxon>Diptera</taxon>
        <taxon>Nematocera</taxon>
        <taxon>Culicoidea</taxon>
        <taxon>Culicidae</taxon>
        <taxon>Anophelinae</taxon>
        <taxon>Anopheles</taxon>
    </lineage>
</organism>
<evidence type="ECO:0000313" key="4">
    <source>
        <dbReference type="Proteomes" id="UP000076407"/>
    </source>
</evidence>
<dbReference type="Gene3D" id="3.30.160.60">
    <property type="entry name" value="Classic Zinc Finger"/>
    <property type="match status" value="1"/>
</dbReference>
<dbReference type="AlphaFoldDB" id="A0A182XPK6"/>
<proteinExistence type="predicted"/>
<name>A0A182XPK6_ANOQN</name>
<dbReference type="VEuPathDB" id="VectorBase:AQUA011808"/>
<keyword evidence="1" id="KW-0863">Zinc-finger</keyword>
<sequence>MSLTLHKDLHSGKTKCPVCLRSFSRSYDMRIHLNKIHQVTLKLDARFNFKNMKSEIIDAGSQIDALDTAFGSVPHTLLLAKLQTLDLSVQL</sequence>
<evidence type="ECO:0000256" key="1">
    <source>
        <dbReference type="PROSITE-ProRule" id="PRU00042"/>
    </source>
</evidence>
<dbReference type="Proteomes" id="UP000076407">
    <property type="component" value="Unassembled WGS sequence"/>
</dbReference>
<evidence type="ECO:0000259" key="2">
    <source>
        <dbReference type="PROSITE" id="PS50157"/>
    </source>
</evidence>
<dbReference type="PROSITE" id="PS00028">
    <property type="entry name" value="ZINC_FINGER_C2H2_1"/>
    <property type="match status" value="1"/>
</dbReference>
<dbReference type="InterPro" id="IPR013087">
    <property type="entry name" value="Znf_C2H2_type"/>
</dbReference>
<feature type="domain" description="C2H2-type" evidence="2">
    <location>
        <begin position="14"/>
        <end position="37"/>
    </location>
</feature>
<keyword evidence="1" id="KW-0479">Metal-binding</keyword>
<accession>A0A182XPK6</accession>
<dbReference type="GO" id="GO:0008270">
    <property type="term" value="F:zinc ion binding"/>
    <property type="evidence" value="ECO:0007669"/>
    <property type="project" value="UniProtKB-KW"/>
</dbReference>
<dbReference type="EnsemblMetazoa" id="AQUA011808-RA">
    <property type="protein sequence ID" value="AQUA011808-PA"/>
    <property type="gene ID" value="AQUA011808"/>
</dbReference>
<protein>
    <recommendedName>
        <fullName evidence="2">C2H2-type domain-containing protein</fullName>
    </recommendedName>
</protein>
<reference evidence="3" key="1">
    <citation type="submission" date="2020-05" db="UniProtKB">
        <authorList>
            <consortium name="EnsemblMetazoa"/>
        </authorList>
    </citation>
    <scope>IDENTIFICATION</scope>
    <source>
        <strain evidence="3">SANGQUA</strain>
    </source>
</reference>
<dbReference type="STRING" id="34691.A0A182XPK6"/>
<keyword evidence="1" id="KW-0862">Zinc</keyword>